<comment type="domain">
    <text evidence="12">Consists of 3 domains; the N-terminus binds the ribosome, the middle domain has PPIase activity, while the C-terminus has intrinsic chaperone activity on its own.</text>
</comment>
<dbReference type="InterPro" id="IPR008881">
    <property type="entry name" value="Trigger_fac_ribosome-bd_bac"/>
</dbReference>
<dbReference type="FunFam" id="3.10.50.40:FF:000001">
    <property type="entry name" value="Trigger factor"/>
    <property type="match status" value="1"/>
</dbReference>
<dbReference type="GO" id="GO:0015031">
    <property type="term" value="P:protein transport"/>
    <property type="evidence" value="ECO:0007669"/>
    <property type="project" value="UniProtKB-UniRule"/>
</dbReference>
<keyword evidence="12" id="KW-0963">Cytoplasm</keyword>
<dbReference type="GO" id="GO:0006457">
    <property type="term" value="P:protein folding"/>
    <property type="evidence" value="ECO:0007669"/>
    <property type="project" value="UniProtKB-UniRule"/>
</dbReference>
<feature type="region of interest" description="Disordered" evidence="16">
    <location>
        <begin position="460"/>
        <end position="480"/>
    </location>
</feature>
<evidence type="ECO:0000256" key="14">
    <source>
        <dbReference type="RuleBase" id="RU003914"/>
    </source>
</evidence>
<dbReference type="GO" id="GO:0005737">
    <property type="term" value="C:cytoplasm"/>
    <property type="evidence" value="ECO:0007669"/>
    <property type="project" value="UniProtKB-SubCell"/>
</dbReference>
<dbReference type="PIRSF" id="PIRSF003095">
    <property type="entry name" value="Trigger_factor"/>
    <property type="match status" value="1"/>
</dbReference>
<organism evidence="18 19">
    <name type="scientific">Metamycoplasma auris</name>
    <dbReference type="NCBI Taxonomy" id="51363"/>
    <lineage>
        <taxon>Bacteria</taxon>
        <taxon>Bacillati</taxon>
        <taxon>Mycoplasmatota</taxon>
        <taxon>Mycoplasmoidales</taxon>
        <taxon>Metamycoplasmataceae</taxon>
        <taxon>Metamycoplasma</taxon>
    </lineage>
</organism>
<dbReference type="InterPro" id="IPR027304">
    <property type="entry name" value="Trigger_fact/SurA_dom_sf"/>
</dbReference>
<evidence type="ECO:0000256" key="7">
    <source>
        <dbReference type="ARBA" id="ARBA00023186"/>
    </source>
</evidence>
<evidence type="ECO:0000313" key="19">
    <source>
        <dbReference type="Proteomes" id="UP000249646"/>
    </source>
</evidence>
<keyword evidence="9 12" id="KW-0131">Cell cycle</keyword>
<name>A0A2W7GUV7_9BACT</name>
<dbReference type="InterPro" id="IPR008880">
    <property type="entry name" value="Trigger_fac_C"/>
</dbReference>
<dbReference type="Proteomes" id="UP000249646">
    <property type="component" value="Unassembled WGS sequence"/>
</dbReference>
<evidence type="ECO:0000256" key="10">
    <source>
        <dbReference type="ARBA" id="ARBA00024849"/>
    </source>
</evidence>
<evidence type="ECO:0000256" key="15">
    <source>
        <dbReference type="SAM" id="Coils"/>
    </source>
</evidence>
<dbReference type="InterPro" id="IPR036611">
    <property type="entry name" value="Trigger_fac_ribosome-bd_sf"/>
</dbReference>
<comment type="function">
    <text evidence="10 12">Involved in protein export. Acts as a chaperone by maintaining the newly synthesized protein in an open conformation. Functions as a peptidyl-prolyl cis-trans isomerase.</text>
</comment>
<evidence type="ECO:0000256" key="1">
    <source>
        <dbReference type="ARBA" id="ARBA00000971"/>
    </source>
</evidence>
<protein>
    <recommendedName>
        <fullName evidence="4 12">Trigger factor</fullName>
        <shortName evidence="12">TF</shortName>
        <ecNumber evidence="3 12">5.2.1.8</ecNumber>
    </recommendedName>
    <alternativeName>
        <fullName evidence="11 12">PPIase</fullName>
    </alternativeName>
</protein>
<comment type="similarity">
    <text evidence="2 12 14">Belongs to the FKBP-type PPIase family. Tig subfamily.</text>
</comment>
<comment type="catalytic activity">
    <reaction evidence="1 12 13">
        <text>[protein]-peptidylproline (omega=180) = [protein]-peptidylproline (omega=0)</text>
        <dbReference type="Rhea" id="RHEA:16237"/>
        <dbReference type="Rhea" id="RHEA-COMP:10747"/>
        <dbReference type="Rhea" id="RHEA-COMP:10748"/>
        <dbReference type="ChEBI" id="CHEBI:83833"/>
        <dbReference type="ChEBI" id="CHEBI:83834"/>
        <dbReference type="EC" id="5.2.1.8"/>
    </reaction>
</comment>
<keyword evidence="8 12" id="KW-0413">Isomerase</keyword>
<evidence type="ECO:0000313" key="18">
    <source>
        <dbReference type="EMBL" id="PZW01473.1"/>
    </source>
</evidence>
<evidence type="ECO:0000256" key="4">
    <source>
        <dbReference type="ARBA" id="ARBA00016902"/>
    </source>
</evidence>
<proteinExistence type="inferred from homology"/>
<dbReference type="Gene3D" id="3.30.70.1050">
    <property type="entry name" value="Trigger factor ribosome-binding domain"/>
    <property type="match status" value="1"/>
</dbReference>
<dbReference type="EC" id="5.2.1.8" evidence="3 12"/>
<dbReference type="Pfam" id="PF05697">
    <property type="entry name" value="Trigger_N"/>
    <property type="match status" value="1"/>
</dbReference>
<evidence type="ECO:0000256" key="11">
    <source>
        <dbReference type="ARBA" id="ARBA00029986"/>
    </source>
</evidence>
<keyword evidence="7 12" id="KW-0143">Chaperone</keyword>
<evidence type="ECO:0000256" key="2">
    <source>
        <dbReference type="ARBA" id="ARBA00005464"/>
    </source>
</evidence>
<dbReference type="InterPro" id="IPR005215">
    <property type="entry name" value="Trig_fac"/>
</dbReference>
<sequence>MSKKFNSDKTELIIDYTLEGTEWEAALDKTKKKLANEVTVPGFRKGKAPLFEALKHISLMKIFDKTISDNIDKIYKDHIITQIDEKDILADNFRPKFDVTDLNLEKAVFEFVFPLFPTIKLGDYKHLKTKLDSLELSDQEIEEQKRKTLENYVVMLDSEEPIKLNDSVNFDFVGFVDGEKFDGGEAEKFDLVIGSNQFIPGFEEQMIGLKKGETKDLNLKFPENYHAKNLAGKDVIFKVTIHTIKSPNYPEVNEQFLKEVKVNPLVNDLESFNEYIKNNALKEKLNANSQKFINDAINEVIEQSEVKMSDIIINETAQSYYQGFIAQIKKQGITEKDYIEFAKTSKDEILDLYKDEAKKNLIKSYVYGKIVDEEKLHASSDEYEARITNLSELYGLKPEQIKSFVTFEAFEQEQLAAKIFAKLAEINDPEALVKYDEAKQLTSDYDNKIQSALVAQVKSMSQEKSKEEENKEQPLEEVKE</sequence>
<keyword evidence="15" id="KW-0175">Coiled coil</keyword>
<dbReference type="Gene3D" id="3.10.50.40">
    <property type="match status" value="1"/>
</dbReference>
<evidence type="ECO:0000259" key="17">
    <source>
        <dbReference type="PROSITE" id="PS50059"/>
    </source>
</evidence>
<dbReference type="SUPFAM" id="SSF109998">
    <property type="entry name" value="Triger factor/SurA peptide-binding domain-like"/>
    <property type="match status" value="1"/>
</dbReference>
<keyword evidence="19" id="KW-1185">Reference proteome</keyword>
<dbReference type="AlphaFoldDB" id="A0A2W7GUV7"/>
<comment type="caution">
    <text evidence="18">The sequence shown here is derived from an EMBL/GenBank/DDBJ whole genome shotgun (WGS) entry which is preliminary data.</text>
</comment>
<dbReference type="Pfam" id="PF05698">
    <property type="entry name" value="Trigger_C"/>
    <property type="match status" value="1"/>
</dbReference>
<evidence type="ECO:0000256" key="9">
    <source>
        <dbReference type="ARBA" id="ARBA00023306"/>
    </source>
</evidence>
<feature type="coiled-coil region" evidence="15">
    <location>
        <begin position="124"/>
        <end position="151"/>
    </location>
</feature>
<keyword evidence="5 12" id="KW-0132">Cell division</keyword>
<feature type="compositionally biased region" description="Basic and acidic residues" evidence="16">
    <location>
        <begin position="461"/>
        <end position="480"/>
    </location>
</feature>
<reference evidence="18 19" key="1">
    <citation type="submission" date="2018-06" db="EMBL/GenBank/DDBJ databases">
        <title>Genomic Encyclopedia of Archaeal and Bacterial Type Strains, Phase II (KMG-II): from individual species to whole genera.</title>
        <authorList>
            <person name="Goeker M."/>
        </authorList>
    </citation>
    <scope>NUCLEOTIDE SEQUENCE [LARGE SCALE GENOMIC DNA]</scope>
    <source>
        <strain evidence="18 19">ATCC 51348</strain>
    </source>
</reference>
<evidence type="ECO:0000256" key="6">
    <source>
        <dbReference type="ARBA" id="ARBA00023110"/>
    </source>
</evidence>
<dbReference type="InterPro" id="IPR001179">
    <property type="entry name" value="PPIase_FKBP_dom"/>
</dbReference>
<dbReference type="NCBIfam" id="TIGR00115">
    <property type="entry name" value="tig"/>
    <property type="match status" value="1"/>
</dbReference>
<evidence type="ECO:0000256" key="5">
    <source>
        <dbReference type="ARBA" id="ARBA00022618"/>
    </source>
</evidence>
<comment type="subcellular location">
    <subcellularLocation>
        <location evidence="12">Cytoplasm</location>
    </subcellularLocation>
    <text evidence="12">About half TF is bound to the ribosome near the polypeptide exit tunnel while the other half is free in the cytoplasm.</text>
</comment>
<dbReference type="InterPro" id="IPR037041">
    <property type="entry name" value="Trigger_fac_C_sf"/>
</dbReference>
<evidence type="ECO:0000256" key="13">
    <source>
        <dbReference type="PROSITE-ProRule" id="PRU00277"/>
    </source>
</evidence>
<accession>A0A2W7GUV7</accession>
<evidence type="ECO:0000256" key="8">
    <source>
        <dbReference type="ARBA" id="ARBA00023235"/>
    </source>
</evidence>
<dbReference type="GO" id="GO:0051301">
    <property type="term" value="P:cell division"/>
    <property type="evidence" value="ECO:0007669"/>
    <property type="project" value="UniProtKB-KW"/>
</dbReference>
<evidence type="ECO:0000256" key="3">
    <source>
        <dbReference type="ARBA" id="ARBA00013194"/>
    </source>
</evidence>
<dbReference type="InterPro" id="IPR046357">
    <property type="entry name" value="PPIase_dom_sf"/>
</dbReference>
<dbReference type="PROSITE" id="PS50059">
    <property type="entry name" value="FKBP_PPIASE"/>
    <property type="match status" value="1"/>
</dbReference>
<dbReference type="Gene3D" id="1.10.3120.10">
    <property type="entry name" value="Trigger factor, C-terminal domain"/>
    <property type="match status" value="1"/>
</dbReference>
<dbReference type="Pfam" id="PF00254">
    <property type="entry name" value="FKBP_C"/>
    <property type="match status" value="1"/>
</dbReference>
<dbReference type="SUPFAM" id="SSF54534">
    <property type="entry name" value="FKBP-like"/>
    <property type="match status" value="1"/>
</dbReference>
<dbReference type="EMBL" id="QKUB01000002">
    <property type="protein sequence ID" value="PZW01473.1"/>
    <property type="molecule type" value="Genomic_DNA"/>
</dbReference>
<dbReference type="OrthoDB" id="9767721at2"/>
<keyword evidence="6 12" id="KW-0697">Rotamase</keyword>
<dbReference type="HAMAP" id="MF_00303">
    <property type="entry name" value="Trigger_factor_Tig"/>
    <property type="match status" value="1"/>
</dbReference>
<feature type="domain" description="PPIase FKBP-type" evidence="17">
    <location>
        <begin position="165"/>
        <end position="261"/>
    </location>
</feature>
<dbReference type="RefSeq" id="WP_111518295.1">
    <property type="nucleotide sequence ID" value="NZ_QKUB01000002.1"/>
</dbReference>
<dbReference type="SUPFAM" id="SSF102735">
    <property type="entry name" value="Trigger factor ribosome-binding domain"/>
    <property type="match status" value="1"/>
</dbReference>
<dbReference type="GO" id="GO:0003755">
    <property type="term" value="F:peptidyl-prolyl cis-trans isomerase activity"/>
    <property type="evidence" value="ECO:0007669"/>
    <property type="project" value="UniProtKB-UniRule"/>
</dbReference>
<evidence type="ECO:0000256" key="16">
    <source>
        <dbReference type="SAM" id="MobiDB-lite"/>
    </source>
</evidence>
<gene>
    <name evidence="12" type="primary">tig</name>
    <name evidence="18" type="ORF">BCF89_102100</name>
</gene>
<evidence type="ECO:0000256" key="12">
    <source>
        <dbReference type="HAMAP-Rule" id="MF_00303"/>
    </source>
</evidence>